<dbReference type="SUPFAM" id="SSF52113">
    <property type="entry name" value="BRCT domain"/>
    <property type="match status" value="1"/>
</dbReference>
<dbReference type="RefSeq" id="XP_033686160.1">
    <property type="nucleotide sequence ID" value="XM_033821467.1"/>
</dbReference>
<dbReference type="SMART" id="SM00292">
    <property type="entry name" value="BRCT"/>
    <property type="match status" value="1"/>
</dbReference>
<evidence type="ECO:0000256" key="1">
    <source>
        <dbReference type="SAM" id="MobiDB-lite"/>
    </source>
</evidence>
<evidence type="ECO:0000313" key="3">
    <source>
        <dbReference type="EMBL" id="KAF2251156.1"/>
    </source>
</evidence>
<dbReference type="Gene3D" id="3.40.50.10190">
    <property type="entry name" value="BRCT domain"/>
    <property type="match status" value="1"/>
</dbReference>
<keyword evidence="4" id="KW-1185">Reference proteome</keyword>
<evidence type="ECO:0000313" key="4">
    <source>
        <dbReference type="Proteomes" id="UP000800094"/>
    </source>
</evidence>
<reference evidence="3" key="1">
    <citation type="journal article" date="2020" name="Stud. Mycol.">
        <title>101 Dothideomycetes genomes: a test case for predicting lifestyles and emergence of pathogens.</title>
        <authorList>
            <person name="Haridas S."/>
            <person name="Albert R."/>
            <person name="Binder M."/>
            <person name="Bloem J."/>
            <person name="Labutti K."/>
            <person name="Salamov A."/>
            <person name="Andreopoulos B."/>
            <person name="Baker S."/>
            <person name="Barry K."/>
            <person name="Bills G."/>
            <person name="Bluhm B."/>
            <person name="Cannon C."/>
            <person name="Castanera R."/>
            <person name="Culley D."/>
            <person name="Daum C."/>
            <person name="Ezra D."/>
            <person name="Gonzalez J."/>
            <person name="Henrissat B."/>
            <person name="Kuo A."/>
            <person name="Liang C."/>
            <person name="Lipzen A."/>
            <person name="Lutzoni F."/>
            <person name="Magnuson J."/>
            <person name="Mondo S."/>
            <person name="Nolan M."/>
            <person name="Ohm R."/>
            <person name="Pangilinan J."/>
            <person name="Park H.-J."/>
            <person name="Ramirez L."/>
            <person name="Alfaro M."/>
            <person name="Sun H."/>
            <person name="Tritt A."/>
            <person name="Yoshinaga Y."/>
            <person name="Zwiers L.-H."/>
            <person name="Turgeon B."/>
            <person name="Goodwin S."/>
            <person name="Spatafora J."/>
            <person name="Crous P."/>
            <person name="Grigoriev I."/>
        </authorList>
    </citation>
    <scope>NUCLEOTIDE SEQUENCE</scope>
    <source>
        <strain evidence="3">CBS 122368</strain>
    </source>
</reference>
<feature type="domain" description="BRCT" evidence="2">
    <location>
        <begin position="1"/>
        <end position="95"/>
    </location>
</feature>
<dbReference type="InterPro" id="IPR036420">
    <property type="entry name" value="BRCT_dom_sf"/>
</dbReference>
<feature type="region of interest" description="Disordered" evidence="1">
    <location>
        <begin position="516"/>
        <end position="536"/>
    </location>
</feature>
<evidence type="ECO:0000259" key="2">
    <source>
        <dbReference type="PROSITE" id="PS50172"/>
    </source>
</evidence>
<protein>
    <recommendedName>
        <fullName evidence="2">BRCT domain-containing protein</fullName>
    </recommendedName>
</protein>
<dbReference type="EMBL" id="ML987193">
    <property type="protein sequence ID" value="KAF2251156.1"/>
    <property type="molecule type" value="Genomic_DNA"/>
</dbReference>
<accession>A0A6A6IL80</accession>
<proteinExistence type="predicted"/>
<feature type="compositionally biased region" description="Basic and acidic residues" evidence="1">
    <location>
        <begin position="116"/>
        <end position="129"/>
    </location>
</feature>
<dbReference type="Proteomes" id="UP000800094">
    <property type="component" value="Unassembled WGS sequence"/>
</dbReference>
<dbReference type="AlphaFoldDB" id="A0A6A6IL80"/>
<dbReference type="OrthoDB" id="342264at2759"/>
<dbReference type="Pfam" id="PF00533">
    <property type="entry name" value="BRCT"/>
    <property type="match status" value="1"/>
</dbReference>
<sequence length="596" mass="64654">MAILKNLIISAVGDVAPGSGKDYSQLRKWVEANGGRWMPRVMKGITHLICSKEAWKKDVEQVQVAKKLNAFVVSYDWLEDSLQGRRKLAEHKYTWEVLRRQQKKIKKIKKMGRQADTAKFRKGCEKAQEDIGSGTSSRKRSKGGFFASALDDLKKRREEREVEEKARRQGRADGSGIGASGVASEGRVEGQGEVPTSPVQTPPSLAMPNPTPPPLSIPKAQSKAPPNPKPSDGILGPSSAPAPASAPTPGCCSNPPTPTYSQPPTNKLKDLYHVYTDTTGFTYDLLLLRQNPFLNTFAKYELRLYESHAKPHVYCTFVRYTPPASSTSSAPSGVPIIPSRIRGMHDGAAVGNSSGGDNKQGGGTASNEKARLDALITEPTARDDAPYKALLVPANSAFPPAFAAFRHAFRDLTLLTWEERLDDAETHPLQRARAQALAIEPFLWKARPVPGLPVGLLPAVPLPTAADASYVRNRWNLPGVQAPLSTTGGAIGSALHREAEETRKREEDAARFRAEAREKTKGGARKPNWNKPLFNGVNGRPRTDAYGRYVDFRSGVTGAGVPGSRPGGGSATGRAVVLDRSGQRGWIRGTKFGYEG</sequence>
<dbReference type="CDD" id="cd00027">
    <property type="entry name" value="BRCT"/>
    <property type="match status" value="1"/>
</dbReference>
<dbReference type="PROSITE" id="PS50172">
    <property type="entry name" value="BRCT"/>
    <property type="match status" value="1"/>
</dbReference>
<dbReference type="GeneID" id="54574797"/>
<feature type="compositionally biased region" description="Low complexity" evidence="1">
    <location>
        <begin position="237"/>
        <end position="247"/>
    </location>
</feature>
<organism evidence="3 4">
    <name type="scientific">Trematosphaeria pertusa</name>
    <dbReference type="NCBI Taxonomy" id="390896"/>
    <lineage>
        <taxon>Eukaryota</taxon>
        <taxon>Fungi</taxon>
        <taxon>Dikarya</taxon>
        <taxon>Ascomycota</taxon>
        <taxon>Pezizomycotina</taxon>
        <taxon>Dothideomycetes</taxon>
        <taxon>Pleosporomycetidae</taxon>
        <taxon>Pleosporales</taxon>
        <taxon>Massarineae</taxon>
        <taxon>Trematosphaeriaceae</taxon>
        <taxon>Trematosphaeria</taxon>
    </lineage>
</organism>
<gene>
    <name evidence="3" type="ORF">BU26DRAFT_276933</name>
</gene>
<name>A0A6A6IL80_9PLEO</name>
<dbReference type="InterPro" id="IPR001357">
    <property type="entry name" value="BRCT_dom"/>
</dbReference>
<feature type="compositionally biased region" description="Basic and acidic residues" evidence="1">
    <location>
        <begin position="151"/>
        <end position="171"/>
    </location>
</feature>
<feature type="region of interest" description="Disordered" evidence="1">
    <location>
        <begin position="345"/>
        <end position="366"/>
    </location>
</feature>
<feature type="region of interest" description="Disordered" evidence="1">
    <location>
        <begin position="108"/>
        <end position="265"/>
    </location>
</feature>